<comment type="subcellular location">
    <subcellularLocation>
        <location evidence="1">Membrane</location>
        <topology evidence="1">Multi-pass membrane protein</topology>
    </subcellularLocation>
</comment>
<keyword evidence="5 6" id="KW-0472">Membrane</keyword>
<evidence type="ECO:0000256" key="8">
    <source>
        <dbReference type="SAM" id="Phobius"/>
    </source>
</evidence>
<evidence type="ECO:0000313" key="10">
    <source>
        <dbReference type="Proteomes" id="UP000320333"/>
    </source>
</evidence>
<sequence length="389" mass="42946">MSVVISGHTAFKQQRLKAWQPILTPKTVLPAFFMLGVVFVPIGIALYLASNNVQQIIFDYTTCTNPVFPATNMASIPGPGSFKTCEVTFTIEKDMPGPVFMYYRLTNFYQNHRRYVKSFDANQLANINVNPTGTTPPAPTSVCSPLSRPSDAPANTYPWVKSENGVQKFNPDAVIYPCGLIANSYFSDVLSDITTKDKKTTYSFQNDSIAWPSDAAKFKPSSLNSINNGDIKNLVFPPPEWVKKFPQFSGGYTSANLFDASQQRFQVWMRPAGLPNFRKLWGESKATIPAGEYTMRIEDSFDVSTFGGTKSVVISTVSILGGKNPFLGIAYIVVGIICWILGLLFLIRHMIKPRKLGDYTYLSWNQPQRGAGAEGQSTNAAGAGPSQRY</sequence>
<evidence type="ECO:0000256" key="1">
    <source>
        <dbReference type="ARBA" id="ARBA00004141"/>
    </source>
</evidence>
<dbReference type="GO" id="GO:0045332">
    <property type="term" value="P:phospholipid translocation"/>
    <property type="evidence" value="ECO:0007669"/>
    <property type="project" value="UniProtKB-UniRule"/>
</dbReference>
<reference evidence="9 10" key="1">
    <citation type="journal article" date="2019" name="Sci. Rep.">
        <title>Comparative genomics of chytrid fungi reveal insights into the obligate biotrophic and pathogenic lifestyle of Synchytrium endobioticum.</title>
        <authorList>
            <person name="van de Vossenberg B.T.L.H."/>
            <person name="Warris S."/>
            <person name="Nguyen H.D.T."/>
            <person name="van Gent-Pelzer M.P.E."/>
            <person name="Joly D.L."/>
            <person name="van de Geest H.C."/>
            <person name="Bonants P.J.M."/>
            <person name="Smith D.S."/>
            <person name="Levesque C.A."/>
            <person name="van der Lee T.A.J."/>
        </authorList>
    </citation>
    <scope>NUCLEOTIDE SEQUENCE [LARGE SCALE GENOMIC DNA]</scope>
    <source>
        <strain evidence="9 10">CBS 675.73</strain>
    </source>
</reference>
<evidence type="ECO:0000256" key="2">
    <source>
        <dbReference type="ARBA" id="ARBA00009457"/>
    </source>
</evidence>
<dbReference type="GO" id="GO:0005886">
    <property type="term" value="C:plasma membrane"/>
    <property type="evidence" value="ECO:0007669"/>
    <property type="project" value="TreeGrafter"/>
</dbReference>
<feature type="region of interest" description="Disordered" evidence="7">
    <location>
        <begin position="370"/>
        <end position="389"/>
    </location>
</feature>
<evidence type="ECO:0000256" key="5">
    <source>
        <dbReference type="ARBA" id="ARBA00023136"/>
    </source>
</evidence>
<keyword evidence="4 8" id="KW-1133">Transmembrane helix</keyword>
<dbReference type="Pfam" id="PF03381">
    <property type="entry name" value="CDC50"/>
    <property type="match status" value="1"/>
</dbReference>
<dbReference type="PIRSF" id="PIRSF015840">
    <property type="entry name" value="DUF284_TM_euk"/>
    <property type="match status" value="1"/>
</dbReference>
<evidence type="ECO:0000256" key="3">
    <source>
        <dbReference type="ARBA" id="ARBA00022692"/>
    </source>
</evidence>
<dbReference type="PANTHER" id="PTHR10926:SF0">
    <property type="entry name" value="CDC50, ISOFORM A"/>
    <property type="match status" value="1"/>
</dbReference>
<feature type="transmembrane region" description="Helical" evidence="8">
    <location>
        <begin position="27"/>
        <end position="49"/>
    </location>
</feature>
<keyword evidence="3 8" id="KW-0812">Transmembrane</keyword>
<comment type="caution">
    <text evidence="9">The sequence shown here is derived from an EMBL/GenBank/DDBJ whole genome shotgun (WGS) entry which is preliminary data.</text>
</comment>
<organism evidence="9 10">
    <name type="scientific">Chytriomyces confervae</name>
    <dbReference type="NCBI Taxonomy" id="246404"/>
    <lineage>
        <taxon>Eukaryota</taxon>
        <taxon>Fungi</taxon>
        <taxon>Fungi incertae sedis</taxon>
        <taxon>Chytridiomycota</taxon>
        <taxon>Chytridiomycota incertae sedis</taxon>
        <taxon>Chytridiomycetes</taxon>
        <taxon>Chytridiales</taxon>
        <taxon>Chytriomycetaceae</taxon>
        <taxon>Chytriomyces</taxon>
    </lineage>
</organism>
<proteinExistence type="inferred from homology"/>
<dbReference type="AlphaFoldDB" id="A0A507F8I7"/>
<evidence type="ECO:0000256" key="6">
    <source>
        <dbReference type="PIRNR" id="PIRNR015840"/>
    </source>
</evidence>
<evidence type="ECO:0008006" key="11">
    <source>
        <dbReference type="Google" id="ProtNLM"/>
    </source>
</evidence>
<dbReference type="GO" id="GO:0005794">
    <property type="term" value="C:Golgi apparatus"/>
    <property type="evidence" value="ECO:0007669"/>
    <property type="project" value="TreeGrafter"/>
</dbReference>
<accession>A0A507F8I7</accession>
<dbReference type="PANTHER" id="PTHR10926">
    <property type="entry name" value="CELL CYCLE CONTROL PROTEIN 50"/>
    <property type="match status" value="1"/>
</dbReference>
<evidence type="ECO:0000313" key="9">
    <source>
        <dbReference type="EMBL" id="TPX72454.1"/>
    </source>
</evidence>
<dbReference type="Proteomes" id="UP000320333">
    <property type="component" value="Unassembled WGS sequence"/>
</dbReference>
<protein>
    <recommendedName>
        <fullName evidence="11">Cell cycle control protein</fullName>
    </recommendedName>
</protein>
<dbReference type="InterPro" id="IPR005045">
    <property type="entry name" value="CDC50/LEM3_fam"/>
</dbReference>
<dbReference type="EMBL" id="QEAP01000227">
    <property type="protein sequence ID" value="TPX72454.1"/>
    <property type="molecule type" value="Genomic_DNA"/>
</dbReference>
<name>A0A507F8I7_9FUNG</name>
<dbReference type="OrthoDB" id="340608at2759"/>
<evidence type="ECO:0000256" key="7">
    <source>
        <dbReference type="SAM" id="MobiDB-lite"/>
    </source>
</evidence>
<dbReference type="STRING" id="246404.A0A507F8I7"/>
<keyword evidence="10" id="KW-1185">Reference proteome</keyword>
<evidence type="ECO:0000256" key="4">
    <source>
        <dbReference type="ARBA" id="ARBA00022989"/>
    </source>
</evidence>
<gene>
    <name evidence="9" type="ORF">CcCBS67573_g05870</name>
</gene>
<feature type="transmembrane region" description="Helical" evidence="8">
    <location>
        <begin position="326"/>
        <end position="347"/>
    </location>
</feature>
<dbReference type="GO" id="GO:0005783">
    <property type="term" value="C:endoplasmic reticulum"/>
    <property type="evidence" value="ECO:0007669"/>
    <property type="project" value="TreeGrafter"/>
</dbReference>
<comment type="similarity">
    <text evidence="2 6">Belongs to the CDC50/LEM3 family.</text>
</comment>